<evidence type="ECO:0000256" key="1">
    <source>
        <dbReference type="ARBA" id="ARBA00022801"/>
    </source>
</evidence>
<keyword evidence="2" id="KW-0326">Glycosidase</keyword>
<dbReference type="Pfam" id="PF18120">
    <property type="entry name" value="DUF5597"/>
    <property type="match status" value="1"/>
</dbReference>
<dbReference type="GO" id="GO:0009341">
    <property type="term" value="C:beta-galactosidase complex"/>
    <property type="evidence" value="ECO:0007669"/>
    <property type="project" value="InterPro"/>
</dbReference>
<dbReference type="GO" id="GO:0005975">
    <property type="term" value="P:carbohydrate metabolic process"/>
    <property type="evidence" value="ECO:0007669"/>
    <property type="project" value="InterPro"/>
</dbReference>
<accession>A0A1E3AAS2</accession>
<dbReference type="InterPro" id="IPR017853">
    <property type="entry name" value="GH"/>
</dbReference>
<evidence type="ECO:0000313" key="5">
    <source>
        <dbReference type="EMBL" id="ODM05276.1"/>
    </source>
</evidence>
<reference evidence="5 6" key="1">
    <citation type="submission" date="2016-07" db="EMBL/GenBank/DDBJ databases">
        <title>Characterization of isolates of Eisenbergiella tayi derived from blood cultures, using whole genome sequencing.</title>
        <authorList>
            <person name="Burdz T."/>
            <person name="Wiebe D."/>
            <person name="Huynh C."/>
            <person name="Bernard K."/>
        </authorList>
    </citation>
    <scope>NUCLEOTIDE SEQUENCE [LARGE SCALE GENOMIC DNA]</scope>
    <source>
        <strain evidence="5 6">NML 110608</strain>
    </source>
</reference>
<feature type="domain" description="DUF5597" evidence="4">
    <location>
        <begin position="368"/>
        <end position="511"/>
    </location>
</feature>
<dbReference type="EMBL" id="MCGH01000002">
    <property type="protein sequence ID" value="ODM05276.1"/>
    <property type="molecule type" value="Genomic_DNA"/>
</dbReference>
<protein>
    <submittedName>
        <fullName evidence="5">Glycosyl hydrolases family 35</fullName>
    </submittedName>
</protein>
<comment type="caution">
    <text evidence="5">The sequence shown here is derived from an EMBL/GenBank/DDBJ whole genome shotgun (WGS) entry which is preliminary data.</text>
</comment>
<name>A0A1E3AAS2_9FIRM</name>
<evidence type="ECO:0000256" key="2">
    <source>
        <dbReference type="ARBA" id="ARBA00023295"/>
    </source>
</evidence>
<sequence length="537" mass="60267">MENTFFQDAAGKPFMPIGLQVHNSSTGSSMIKKAVQAVKAYGGNCLEAPVYWCCVEPEQDRYDMELVKGIVDEARSAGLHLILLWFGTSKNGHPNYVPEYIKLQPQTYRLALGPDKAPVPSLSVHCRATLERDKKAFVKFMEFLKAYDGEERTVLAVQIENEMGYANTDRDYSRMADRDYEKSVPEALKDVELPDSGKESIPADSAVSPWKKQFGRHSHEAFSAWHHALYINEIAEAGKGIYRIPMITNVMVGEQSYEEHGLCYNAGAAVGRVLDIWKAGAPALDLLGPDIYNQNRREYVRICETYAREDNPLFIPESPVRGEANAMNALLAAADYGAVGICAFGAESALDEEGKLMEDCRDMALTMRILSSMTPLLIRYRNTGRVHAFAEEEFETSHYLKLPEYHVVAKYLRHEKMYFGYTTDTGSEEGRKKAQVRGRALLVQTGPCEFYLGGAGVALDFYRRPAPGDEDCFSHLSSRQSGQLNFLSVEEGHFDGETWVTELMRNGDETNFSQYVLDGQLLRIRLNPDTGMDVEDK</sequence>
<dbReference type="Gene3D" id="3.20.20.80">
    <property type="entry name" value="Glycosidases"/>
    <property type="match status" value="1"/>
</dbReference>
<evidence type="ECO:0000259" key="3">
    <source>
        <dbReference type="Pfam" id="PF02449"/>
    </source>
</evidence>
<dbReference type="AlphaFoldDB" id="A0A1E3AAS2"/>
<dbReference type="Proteomes" id="UP000094067">
    <property type="component" value="Unassembled WGS sequence"/>
</dbReference>
<evidence type="ECO:0000259" key="4">
    <source>
        <dbReference type="Pfam" id="PF18120"/>
    </source>
</evidence>
<evidence type="ECO:0000313" key="6">
    <source>
        <dbReference type="Proteomes" id="UP000094067"/>
    </source>
</evidence>
<dbReference type="RefSeq" id="WP_069151610.1">
    <property type="nucleotide sequence ID" value="NZ_MCGH01000002.1"/>
</dbReference>
<gene>
    <name evidence="5" type="ORF">BEI61_01159</name>
</gene>
<dbReference type="SUPFAM" id="SSF51445">
    <property type="entry name" value="(Trans)glycosidases"/>
    <property type="match status" value="1"/>
</dbReference>
<proteinExistence type="predicted"/>
<dbReference type="Pfam" id="PF02449">
    <property type="entry name" value="Glyco_hydro_42"/>
    <property type="match status" value="1"/>
</dbReference>
<organism evidence="5 6">
    <name type="scientific">Eisenbergiella tayi</name>
    <dbReference type="NCBI Taxonomy" id="1432052"/>
    <lineage>
        <taxon>Bacteria</taxon>
        <taxon>Bacillati</taxon>
        <taxon>Bacillota</taxon>
        <taxon>Clostridia</taxon>
        <taxon>Lachnospirales</taxon>
        <taxon>Lachnospiraceae</taxon>
        <taxon>Eisenbergiella</taxon>
    </lineage>
</organism>
<feature type="domain" description="Glycoside hydrolase family 42 N-terminal" evidence="3">
    <location>
        <begin position="30"/>
        <end position="190"/>
    </location>
</feature>
<dbReference type="PATRIC" id="fig|1432052.4.peg.1308"/>
<dbReference type="InterPro" id="IPR040719">
    <property type="entry name" value="DUF5597"/>
</dbReference>
<dbReference type="Gene3D" id="2.60.220.20">
    <property type="entry name" value="putative beta-Galactosidase from caulobacter crescentus"/>
    <property type="match status" value="1"/>
</dbReference>
<dbReference type="GO" id="GO:0004565">
    <property type="term" value="F:beta-galactosidase activity"/>
    <property type="evidence" value="ECO:0007669"/>
    <property type="project" value="InterPro"/>
</dbReference>
<dbReference type="InterPro" id="IPR013529">
    <property type="entry name" value="Glyco_hydro_42_N"/>
</dbReference>
<keyword evidence="1 5" id="KW-0378">Hydrolase</keyword>